<evidence type="ECO:0000313" key="2">
    <source>
        <dbReference type="EMBL" id="CAI50756.1"/>
    </source>
</evidence>
<dbReference type="Proteomes" id="UP000002698">
    <property type="component" value="Chromosome"/>
</dbReference>
<sequence length="77" mass="8680">MTQLSLTDFDSDGCDDGLTELTEAEREAYVAVEQDGVGVREFARETERRPGTVGNLLRRARMRLGEDDADQEVTETW</sequence>
<dbReference type="GO" id="GO:0006352">
    <property type="term" value="P:DNA-templated transcription initiation"/>
    <property type="evidence" value="ECO:0007669"/>
    <property type="project" value="InterPro"/>
</dbReference>
<name>A0A1U7EZK1_NATPD</name>
<protein>
    <submittedName>
        <fullName evidence="2">HTH domain protein</fullName>
    </submittedName>
</protein>
<keyword evidence="3" id="KW-1185">Reference proteome</keyword>
<dbReference type="EnsemblBacteria" id="CAI50756">
    <property type="protein sequence ID" value="CAI50756"/>
    <property type="gene ID" value="NP_5330A"/>
</dbReference>
<dbReference type="eggNOG" id="arCOG08182">
    <property type="taxonomic scope" value="Archaea"/>
</dbReference>
<feature type="domain" description="RNA polymerase sigma factor 70 region 4 type 2" evidence="1">
    <location>
        <begin position="18"/>
        <end position="64"/>
    </location>
</feature>
<dbReference type="EMBL" id="CR936257">
    <property type="protein sequence ID" value="CAI50756.1"/>
    <property type="molecule type" value="Genomic_DNA"/>
</dbReference>
<dbReference type="InterPro" id="IPR013324">
    <property type="entry name" value="RNA_pol_sigma_r3/r4-like"/>
</dbReference>
<proteinExistence type="predicted"/>
<accession>A0A1U7EZK1</accession>
<organism evidence="2 3">
    <name type="scientific">Natronomonas pharaonis (strain ATCC 35678 / DSM 2160 / CIP 103997 / JCM 8858 / NBRC 14720 / NCIMB 2260 / Gabara)</name>
    <name type="common">Halobacterium pharaonis</name>
    <dbReference type="NCBI Taxonomy" id="348780"/>
    <lineage>
        <taxon>Archaea</taxon>
        <taxon>Methanobacteriati</taxon>
        <taxon>Methanobacteriota</taxon>
        <taxon>Stenosarchaea group</taxon>
        <taxon>Halobacteria</taxon>
        <taxon>Halobacteriales</taxon>
        <taxon>Natronomonadaceae</taxon>
        <taxon>Natronomonas</taxon>
    </lineage>
</organism>
<gene>
    <name evidence="2" type="ordered locus">NP_5330A</name>
</gene>
<evidence type="ECO:0000313" key="3">
    <source>
        <dbReference type="Proteomes" id="UP000002698"/>
    </source>
</evidence>
<dbReference type="InterPro" id="IPR036388">
    <property type="entry name" value="WH-like_DNA-bd_sf"/>
</dbReference>
<dbReference type="SUPFAM" id="SSF88659">
    <property type="entry name" value="Sigma3 and sigma4 domains of RNA polymerase sigma factors"/>
    <property type="match status" value="1"/>
</dbReference>
<reference evidence="2 3" key="1">
    <citation type="journal article" date="2005" name="Genome Res.">
        <title>Living with two extremes: conclusions from the genome sequence of Natronomonas pharaonis.</title>
        <authorList>
            <person name="Falb M."/>
            <person name="Pfeiffer F."/>
            <person name="Palm P."/>
            <person name="Rodewald K."/>
            <person name="Hickmann V."/>
            <person name="Tittor J."/>
            <person name="Oesterhelt D."/>
        </authorList>
    </citation>
    <scope>NUCLEOTIDE SEQUENCE [LARGE SCALE GENOMIC DNA]</scope>
    <source>
        <strain evidence="3">ATCC 35678 / DSM 2160 / CIP 103997 / JCM 8858 / NBRC 14720 / NCIMB 2260 / Gabara</strain>
    </source>
</reference>
<dbReference type="AlphaFoldDB" id="A0A1U7EZK1"/>
<dbReference type="InterPro" id="IPR013249">
    <property type="entry name" value="RNA_pol_sigma70_r4_t2"/>
</dbReference>
<evidence type="ECO:0000259" key="1">
    <source>
        <dbReference type="Pfam" id="PF08281"/>
    </source>
</evidence>
<dbReference type="GO" id="GO:0003677">
    <property type="term" value="F:DNA binding"/>
    <property type="evidence" value="ECO:0007669"/>
    <property type="project" value="InterPro"/>
</dbReference>
<dbReference type="GO" id="GO:0016987">
    <property type="term" value="F:sigma factor activity"/>
    <property type="evidence" value="ECO:0007669"/>
    <property type="project" value="InterPro"/>
</dbReference>
<dbReference type="Pfam" id="PF08281">
    <property type="entry name" value="Sigma70_r4_2"/>
    <property type="match status" value="1"/>
</dbReference>
<dbReference type="KEGG" id="nph:NP_5330A"/>
<dbReference type="Gene3D" id="1.10.10.10">
    <property type="entry name" value="Winged helix-like DNA-binding domain superfamily/Winged helix DNA-binding domain"/>
    <property type="match status" value="1"/>
</dbReference>
<dbReference type="HOGENOM" id="CLU_2820737_0_0_2"/>